<sequence length="1095" mass="121901">MAVEEKDDLKLFTLSKVASTSELSFSVFNSAPGREQLALVLQCGDLLFFNLTSTNVSDAIHYIPWFEGSKKRIEAATFDPLFGLWLLVACCDGSLHVVPSLVPLKITNSLDGLDSDWSLDDVTSLPPICDNGMLDIVPTAIAWWDRIESEGRCRNVAIVGGSNGEILLADMVSGAVLGRTNVKGRVMTIEICKDDDVIDLSPVFLLITNDARQQWKLVLEDHENNYSWPFPHQPSRASSRASLISGAGSEESVSRPSLTSFPLTRARLQGLKQLSVEKLATLRQKLSETRNRGLNVTLKRRGSSSSEESLTKQLRSSAVSSDNESTIKLSNDGDPKLISIKDSFLSLQVERNRRVVTAHYPPSQLFTVYNVSINPSPGFVHKLSPTSHNILLTNWLLYIVDTNNKCLSVVSNRLSQCRIDSQKQFLNSDFNPDTVLQEFLFLEEEILYLYRLTPLLQENEIGKENETSLRTQLNKANASSHNDRFPINGCIVVTNKNIYKVITRKEPDEIVLNCVLDPKKLEKAERLCMIFGLNLQQLIEAAATRQLERGQLTSALYLYKMARCRPVKSLLRMASAGYTEQLLYLTYNQQTNILQTSQLSQSEALHLSNLCVLTLTEQYLRQKTTGKLTANFKWFLKENQHYDEVFAVGVIGQSGICSILNFLCDQRGLATQVLDVLCTIIRQQHSPKLDFDLCDGFWDCMTNEKLCQSLVTNPDIAKAHLRFLKNRMTSVDENTLQRLAKLYDPSQPSVRPALQRLMLDYLDNESIYSANSKSRQEDDQFLLSDWLAGYFVTCFYLNLVRRKYENCYYEVDLLVESEHNSTQHTVQSKGHLAVSCNTISAGNTHVALVRNGSVYVWGHAAYGCLGIGPIISQSVMPTQVPFFYVLGIQVLSVACGKAHTLALTDNGLYSWGSSKYGQLGIGVTSQSSEPRLIERLYNERVTSVMAGQYHSLALTTEGWLYTWGWGVHGQLGHNSVEDCHYPCRVEALLAEVCVACSGGHAHTIVLTSTGRVWAFGSSVFGQLGTGSNAKSNHPVQVFGLPEKITAISTAYFHNLALAASNRLYTWGSSPQVLRLQAQAQKKSSSSIPTTTAVHG</sequence>
<feature type="region of interest" description="Disordered" evidence="3">
    <location>
        <begin position="230"/>
        <end position="256"/>
    </location>
</feature>
<evidence type="ECO:0000313" key="5">
    <source>
        <dbReference type="EMBL" id="JAS17721.1"/>
    </source>
</evidence>
<feature type="region of interest" description="Disordered" evidence="3">
    <location>
        <begin position="293"/>
        <end position="326"/>
    </location>
</feature>
<gene>
    <name evidence="5" type="ORF">g.26411</name>
</gene>
<feature type="domain" description="RCC1-like" evidence="4">
    <location>
        <begin position="821"/>
        <end position="1071"/>
    </location>
</feature>
<keyword evidence="1" id="KW-0677">Repeat</keyword>
<feature type="repeat" description="RCC1" evidence="2">
    <location>
        <begin position="852"/>
        <end position="906"/>
    </location>
</feature>
<evidence type="ECO:0000256" key="1">
    <source>
        <dbReference type="ARBA" id="ARBA00022737"/>
    </source>
</evidence>
<dbReference type="PRINTS" id="PR00633">
    <property type="entry name" value="RCCNDNSATION"/>
</dbReference>
<dbReference type="InterPro" id="IPR051625">
    <property type="entry name" value="Signaling_Regulatory_Domain"/>
</dbReference>
<dbReference type="PROSITE" id="PS50012">
    <property type="entry name" value="RCC1_3"/>
    <property type="match status" value="4"/>
</dbReference>
<accession>A0A1B6CWH0</accession>
<dbReference type="Pfam" id="PF25390">
    <property type="entry name" value="WD40_RLD"/>
    <property type="match status" value="1"/>
</dbReference>
<dbReference type="SUPFAM" id="SSF50978">
    <property type="entry name" value="WD40 repeat-like"/>
    <property type="match status" value="1"/>
</dbReference>
<dbReference type="InterPro" id="IPR009091">
    <property type="entry name" value="RCC1/BLIP-II"/>
</dbReference>
<evidence type="ECO:0000256" key="3">
    <source>
        <dbReference type="SAM" id="MobiDB-lite"/>
    </source>
</evidence>
<proteinExistence type="predicted"/>
<dbReference type="PANTHER" id="PTHR22872">
    <property type="entry name" value="BTK-BINDING PROTEIN-RELATED"/>
    <property type="match status" value="1"/>
</dbReference>
<evidence type="ECO:0000259" key="4">
    <source>
        <dbReference type="Pfam" id="PF25390"/>
    </source>
</evidence>
<dbReference type="Gene3D" id="2.130.10.30">
    <property type="entry name" value="Regulator of chromosome condensation 1/beta-lactamase-inhibitor protein II"/>
    <property type="match status" value="1"/>
</dbReference>
<dbReference type="AlphaFoldDB" id="A0A1B6CWH0"/>
<feature type="compositionally biased region" description="Polar residues" evidence="3">
    <location>
        <begin position="303"/>
        <end position="326"/>
    </location>
</feature>
<feature type="repeat" description="RCC1" evidence="2">
    <location>
        <begin position="906"/>
        <end position="957"/>
    </location>
</feature>
<organism evidence="5">
    <name type="scientific">Clastoptera arizonana</name>
    <name type="common">Arizona spittle bug</name>
    <dbReference type="NCBI Taxonomy" id="38151"/>
    <lineage>
        <taxon>Eukaryota</taxon>
        <taxon>Metazoa</taxon>
        <taxon>Ecdysozoa</taxon>
        <taxon>Arthropoda</taxon>
        <taxon>Hexapoda</taxon>
        <taxon>Insecta</taxon>
        <taxon>Pterygota</taxon>
        <taxon>Neoptera</taxon>
        <taxon>Paraneoptera</taxon>
        <taxon>Hemiptera</taxon>
        <taxon>Auchenorrhyncha</taxon>
        <taxon>Cercopoidea</taxon>
        <taxon>Clastopteridae</taxon>
        <taxon>Clastoptera</taxon>
    </lineage>
</organism>
<feature type="repeat" description="RCC1" evidence="2">
    <location>
        <begin position="1010"/>
        <end position="1060"/>
    </location>
</feature>
<reference evidence="5" key="1">
    <citation type="submission" date="2015-12" db="EMBL/GenBank/DDBJ databases">
        <title>De novo transcriptome assembly of four potential Pierce s Disease insect vectors from Arizona vineyards.</title>
        <authorList>
            <person name="Tassone E.E."/>
        </authorList>
    </citation>
    <scope>NUCLEOTIDE SEQUENCE</scope>
</reference>
<dbReference type="InterPro" id="IPR058923">
    <property type="entry name" value="RCC1-like_dom"/>
</dbReference>
<dbReference type="EMBL" id="GEDC01019577">
    <property type="protein sequence ID" value="JAS17721.1"/>
    <property type="molecule type" value="Transcribed_RNA"/>
</dbReference>
<dbReference type="InterPro" id="IPR036322">
    <property type="entry name" value="WD40_repeat_dom_sf"/>
</dbReference>
<protein>
    <recommendedName>
        <fullName evidence="4">RCC1-like domain-containing protein</fullName>
    </recommendedName>
</protein>
<evidence type="ECO:0000256" key="2">
    <source>
        <dbReference type="PROSITE-ProRule" id="PRU00235"/>
    </source>
</evidence>
<feature type="repeat" description="RCC1" evidence="2">
    <location>
        <begin position="958"/>
        <end position="1009"/>
    </location>
</feature>
<name>A0A1B6CWH0_9HEMI</name>
<dbReference type="InterPro" id="IPR000408">
    <property type="entry name" value="Reg_chr_condens"/>
</dbReference>
<dbReference type="PANTHER" id="PTHR22872:SF2">
    <property type="entry name" value="INHIBITOR OF BRUTON TYROSINE KINASE"/>
    <property type="match status" value="1"/>
</dbReference>
<dbReference type="SUPFAM" id="SSF50985">
    <property type="entry name" value="RCC1/BLIP-II"/>
    <property type="match status" value="1"/>
</dbReference>